<feature type="domain" description="Outer membrane protein beta-barrel" evidence="1">
    <location>
        <begin position="19"/>
        <end position="195"/>
    </location>
</feature>
<reference evidence="3" key="1">
    <citation type="submission" date="2017-01" db="EMBL/GenBank/DDBJ databases">
        <authorList>
            <person name="Varghese N."/>
            <person name="Submissions S."/>
        </authorList>
    </citation>
    <scope>NUCLEOTIDE SEQUENCE [LARGE SCALE GENOMIC DNA]</scope>
    <source>
        <strain evidence="3">DSM 17126</strain>
    </source>
</reference>
<dbReference type="InterPro" id="IPR011250">
    <property type="entry name" value="OMP/PagP_B-barrel"/>
</dbReference>
<dbReference type="Pfam" id="PF13568">
    <property type="entry name" value="OMP_b-brl_2"/>
    <property type="match status" value="1"/>
</dbReference>
<dbReference type="OrthoDB" id="947434at2"/>
<dbReference type="EMBL" id="FTNY01000001">
    <property type="protein sequence ID" value="SIS29108.1"/>
    <property type="molecule type" value="Genomic_DNA"/>
</dbReference>
<sequence length="223" mass="25038">MRKFLFTVSVILSGTSLNAQKLKIGIKGSLGRTALETVFADDPHLHFESKGRLAIRVSGIVEYYLNNRWAVQGEIAPSLLGGRFIYDEDGTEMINKIRLQTLNFPVMVKYYPFQKLNIHAGADFGFLIEAESGVSRNVDHGLFIGGDFFQDLLSGKTDLGHNIKTFSVNPFVGVEYNLNNGLFMDARYTFGLYDIAKNKHGEGFETLKNSYLLMGIGYKFKKK</sequence>
<evidence type="ECO:0000313" key="2">
    <source>
        <dbReference type="EMBL" id="SIS29108.1"/>
    </source>
</evidence>
<dbReference type="Gene3D" id="2.40.160.20">
    <property type="match status" value="1"/>
</dbReference>
<evidence type="ECO:0000259" key="1">
    <source>
        <dbReference type="Pfam" id="PF13568"/>
    </source>
</evidence>
<dbReference type="SUPFAM" id="SSF56925">
    <property type="entry name" value="OMPA-like"/>
    <property type="match status" value="1"/>
</dbReference>
<dbReference type="RefSeq" id="WP_076504215.1">
    <property type="nucleotide sequence ID" value="NZ_FTNY01000001.1"/>
</dbReference>
<dbReference type="Proteomes" id="UP000186373">
    <property type="component" value="Unassembled WGS sequence"/>
</dbReference>
<name>A0A1N7HWK4_9FLAO</name>
<gene>
    <name evidence="2" type="ORF">SAMN05421639_101363</name>
</gene>
<keyword evidence="3" id="KW-1185">Reference proteome</keyword>
<proteinExistence type="predicted"/>
<evidence type="ECO:0000313" key="3">
    <source>
        <dbReference type="Proteomes" id="UP000186373"/>
    </source>
</evidence>
<accession>A0A1N7HWK4</accession>
<protein>
    <submittedName>
        <fullName evidence="2">Outer membrane protein beta-barrel domain-containing protein</fullName>
    </submittedName>
</protein>
<dbReference type="InterPro" id="IPR025665">
    <property type="entry name" value="Beta-barrel_OMP_2"/>
</dbReference>
<organism evidence="2 3">
    <name type="scientific">Chryseobacterium shigense</name>
    <dbReference type="NCBI Taxonomy" id="297244"/>
    <lineage>
        <taxon>Bacteria</taxon>
        <taxon>Pseudomonadati</taxon>
        <taxon>Bacteroidota</taxon>
        <taxon>Flavobacteriia</taxon>
        <taxon>Flavobacteriales</taxon>
        <taxon>Weeksellaceae</taxon>
        <taxon>Chryseobacterium group</taxon>
        <taxon>Chryseobacterium</taxon>
    </lineage>
</organism>
<dbReference type="AlphaFoldDB" id="A0A1N7HWK4"/>